<feature type="domain" description="Peptidase M16 N-terminal" evidence="1">
    <location>
        <begin position="63"/>
        <end position="175"/>
    </location>
</feature>
<evidence type="ECO:0000259" key="1">
    <source>
        <dbReference type="Pfam" id="PF00675"/>
    </source>
</evidence>
<accession>A0ABM8Z8N3</accession>
<dbReference type="InterPro" id="IPR007863">
    <property type="entry name" value="Peptidase_M16_C"/>
</dbReference>
<feature type="domain" description="Peptidase M16 C-terminal" evidence="2">
    <location>
        <begin position="182"/>
        <end position="345"/>
    </location>
</feature>
<dbReference type="SUPFAM" id="SSF63411">
    <property type="entry name" value="LuxS/MPP-like metallohydrolase"/>
    <property type="match status" value="2"/>
</dbReference>
<dbReference type="PANTHER" id="PTHR11851:SF134">
    <property type="entry name" value="ZINC-DEPENDENT PROTEASE"/>
    <property type="match status" value="1"/>
</dbReference>
<evidence type="ECO:0000313" key="3">
    <source>
        <dbReference type="EMBL" id="CAH0417205.1"/>
    </source>
</evidence>
<evidence type="ECO:0000313" key="4">
    <source>
        <dbReference type="Proteomes" id="UP000789707"/>
    </source>
</evidence>
<proteinExistence type="predicted"/>
<comment type="caution">
    <text evidence="3">The sequence shown here is derived from an EMBL/GenBank/DDBJ whole genome shotgun (WGS) entry which is preliminary data.</text>
</comment>
<dbReference type="Pfam" id="PF00675">
    <property type="entry name" value="Peptidase_M16"/>
    <property type="match status" value="1"/>
</dbReference>
<evidence type="ECO:0000259" key="2">
    <source>
        <dbReference type="Pfam" id="PF05193"/>
    </source>
</evidence>
<organism evidence="3 4">
    <name type="scientific">Periweissella fabaria</name>
    <dbReference type="NCBI Taxonomy" id="546157"/>
    <lineage>
        <taxon>Bacteria</taxon>
        <taxon>Bacillati</taxon>
        <taxon>Bacillota</taxon>
        <taxon>Bacilli</taxon>
        <taxon>Lactobacillales</taxon>
        <taxon>Lactobacillaceae</taxon>
        <taxon>Periweissella</taxon>
    </lineage>
</organism>
<dbReference type="RefSeq" id="WP_230097234.1">
    <property type="nucleotide sequence ID" value="NZ_CAKKNS010000007.1"/>
</dbReference>
<dbReference type="InterPro" id="IPR011249">
    <property type="entry name" value="Metalloenz_LuxS/M16"/>
</dbReference>
<gene>
    <name evidence="3" type="ORF">WFA24289_01536</name>
</gene>
<reference evidence="3 4" key="1">
    <citation type="submission" date="2021-11" db="EMBL/GenBank/DDBJ databases">
        <authorList>
            <person name="Depoorter E."/>
        </authorList>
    </citation>
    <scope>NUCLEOTIDE SEQUENCE [LARGE SCALE GENOMIC DNA]</scope>
    <source>
        <strain evidence="3 4">LMG 24289</strain>
    </source>
</reference>
<dbReference type="InterPro" id="IPR050361">
    <property type="entry name" value="MPP/UQCRC_Complex"/>
</dbReference>
<dbReference type="InterPro" id="IPR011765">
    <property type="entry name" value="Pept_M16_N"/>
</dbReference>
<protein>
    <recommendedName>
        <fullName evidence="5">Insulinase family protein</fullName>
    </recommendedName>
</protein>
<dbReference type="PANTHER" id="PTHR11851">
    <property type="entry name" value="METALLOPROTEASE"/>
    <property type="match status" value="1"/>
</dbReference>
<keyword evidence="4" id="KW-1185">Reference proteome</keyword>
<dbReference type="EMBL" id="CAKKNS010000007">
    <property type="protein sequence ID" value="CAH0417205.1"/>
    <property type="molecule type" value="Genomic_DNA"/>
</dbReference>
<dbReference type="Gene3D" id="3.30.830.10">
    <property type="entry name" value="Metalloenzyme, LuxS/M16 peptidase-like"/>
    <property type="match status" value="2"/>
</dbReference>
<sequence length="434" mass="48654">MKQINYPNLEETLYTKQLTNGLTVNLLPKKGFHKTYAVITTDFGALDLNFVPIDSDKMQTMPAGIAHFLEHKLFEKADYDAFALFGKYGANANAYTSFTRTSYLFSTTRRLHDNLDVLLDFVQDPYFSAESVAKEQGIIGQEIQMYADEPNWQVYTNLLGAMYPQQALSEDIAGTVPSISEITAEMLYTNYRTFYQPSNMNLFIVGNFDVTETLAWIEANQDRKSFASSQPIQRGANVIENDVVPEVVLELNVQRPKVAIGIRGYDQLPAGVAGLKYSLAISLAFDLLFGDTGNYYQQLYNDGVIDDSFSYDFEAQRDFHFATISSETQQAERFKDTMLDILAHAIPELTAVADNFELIKKEALGSNLGMLNSLEAIANQYDGDLFDGANLLDEVGLLEDLTFTDILNYFKIFIDASQVTTVTVQPKQALAEDE</sequence>
<dbReference type="Pfam" id="PF05193">
    <property type="entry name" value="Peptidase_M16_C"/>
    <property type="match status" value="1"/>
</dbReference>
<dbReference type="NCBIfam" id="NF047421">
    <property type="entry name" value="YfmH_fam"/>
    <property type="match status" value="1"/>
</dbReference>
<name>A0ABM8Z8N3_9LACO</name>
<dbReference type="Proteomes" id="UP000789707">
    <property type="component" value="Unassembled WGS sequence"/>
</dbReference>
<evidence type="ECO:0008006" key="5">
    <source>
        <dbReference type="Google" id="ProtNLM"/>
    </source>
</evidence>